<dbReference type="Proteomes" id="UP000298111">
    <property type="component" value="Unassembled WGS sequence"/>
</dbReference>
<reference evidence="1 2" key="1">
    <citation type="submission" date="2018-10" db="EMBL/GenBank/DDBJ databases">
        <title>Isolation of pseudouridimycin from Streptomyces albus DSM 40763.</title>
        <authorList>
            <person name="Rosenqvist P."/>
            <person name="Metsae-Ketelae M."/>
            <person name="Virta P."/>
        </authorList>
    </citation>
    <scope>NUCLEOTIDE SEQUENCE [LARGE SCALE GENOMIC DNA]</scope>
    <source>
        <strain evidence="1 2">DSM 40763</strain>
    </source>
</reference>
<organism evidence="1 2">
    <name type="scientific">Streptomyces albus</name>
    <dbReference type="NCBI Taxonomy" id="1888"/>
    <lineage>
        <taxon>Bacteria</taxon>
        <taxon>Bacillati</taxon>
        <taxon>Actinomycetota</taxon>
        <taxon>Actinomycetes</taxon>
        <taxon>Kitasatosporales</taxon>
        <taxon>Streptomycetaceae</taxon>
        <taxon>Streptomyces</taxon>
    </lineage>
</organism>
<protein>
    <submittedName>
        <fullName evidence="1">Uncharacterized protein</fullName>
    </submittedName>
</protein>
<name>A0A6C1C893_9ACTN</name>
<dbReference type="RefSeq" id="WP_016472158.1">
    <property type="nucleotide sequence ID" value="NZ_BBQG01000067.1"/>
</dbReference>
<dbReference type="GeneID" id="75182674"/>
<dbReference type="EMBL" id="RCIY01000065">
    <property type="protein sequence ID" value="TGG81402.1"/>
    <property type="molecule type" value="Genomic_DNA"/>
</dbReference>
<comment type="caution">
    <text evidence="1">The sequence shown here is derived from an EMBL/GenBank/DDBJ whole genome shotgun (WGS) entry which is preliminary data.</text>
</comment>
<accession>A0A6C1C893</accession>
<sequence>MTAGTDLRVLRAAIFAAVCVTVSAAGHLLAADAAIPPGPLALGFGCVFLVALALAGRERSLPGIAALLAVGQFALHLVFSLGSTPPAGGSGQAAGGSPGHPGGVRALAGKLLCNHSAMGMSEAEARRVVARAGLDPQAAAAATGGAEGAGHAGHAGVHAVTGTPFPETPLDCLRDAARAAVGMFDAPMLLGHLCAALLLGLLLRRGEAALWRLVRLSADTAAAADELVAALALGRALAYVRALHAGLLPRTPPRSASGPPRDEVAPPSVTLEHSLARRGPPARRADAFLLAA</sequence>
<gene>
    <name evidence="1" type="ORF">D8771_18385</name>
</gene>
<evidence type="ECO:0000313" key="2">
    <source>
        <dbReference type="Proteomes" id="UP000298111"/>
    </source>
</evidence>
<proteinExistence type="predicted"/>
<dbReference type="AlphaFoldDB" id="A0A6C1C893"/>
<evidence type="ECO:0000313" key="1">
    <source>
        <dbReference type="EMBL" id="TGG81402.1"/>
    </source>
</evidence>